<feature type="active site" description="Proton donor/acceptor" evidence="5">
    <location>
        <position position="579"/>
    </location>
</feature>
<feature type="binding site" evidence="6">
    <location>
        <begin position="542"/>
        <end position="543"/>
    </location>
    <ligand>
        <name>S-adenosyl-L-methionine</name>
        <dbReference type="ChEBI" id="CHEBI:59789"/>
    </ligand>
</feature>
<dbReference type="PIRSF" id="PIRSF015894">
    <property type="entry name" value="Skb1_MeTrfase"/>
    <property type="match status" value="1"/>
</dbReference>
<dbReference type="AlphaFoldDB" id="A0A2K3QF14"/>
<dbReference type="Gene3D" id="3.40.50.150">
    <property type="entry name" value="Vaccinia Virus protein VP39"/>
    <property type="match status" value="1"/>
</dbReference>
<evidence type="ECO:0000256" key="6">
    <source>
        <dbReference type="PIRSR" id="PIRSR015894-2"/>
    </source>
</evidence>
<dbReference type="GO" id="GO:0006355">
    <property type="term" value="P:regulation of DNA-templated transcription"/>
    <property type="evidence" value="ECO:0007669"/>
    <property type="project" value="TreeGrafter"/>
</dbReference>
<dbReference type="FunFam" id="3.40.50.150:FF:000149">
    <property type="entry name" value="Protein arginine N-methyltransferase"/>
    <property type="match status" value="1"/>
</dbReference>
<evidence type="ECO:0000256" key="8">
    <source>
        <dbReference type="SAM" id="MobiDB-lite"/>
    </source>
</evidence>
<dbReference type="Pfam" id="PF17286">
    <property type="entry name" value="PRMT5_C"/>
    <property type="match status" value="1"/>
</dbReference>
<feature type="site" description="Critical for specifying symmetric addition of methyl groups" evidence="7">
    <location>
        <position position="448"/>
    </location>
</feature>
<dbReference type="GO" id="GO:0005829">
    <property type="term" value="C:cytosol"/>
    <property type="evidence" value="ECO:0007669"/>
    <property type="project" value="TreeGrafter"/>
</dbReference>
<keyword evidence="2 4" id="KW-0808">Transferase</keyword>
<feature type="non-terminal residue" evidence="12">
    <location>
        <position position="1"/>
    </location>
</feature>
<dbReference type="PANTHER" id="PTHR10738:SF0">
    <property type="entry name" value="PROTEIN ARGININE N-METHYLTRANSFERASE 5"/>
    <property type="match status" value="1"/>
</dbReference>
<dbReference type="OrthoDB" id="1368803at2759"/>
<keyword evidence="1 4" id="KW-0489">Methyltransferase</keyword>
<dbReference type="PROSITE" id="PS51678">
    <property type="entry name" value="SAM_MT_PRMT"/>
    <property type="match status" value="1"/>
</dbReference>
<dbReference type="InterPro" id="IPR025799">
    <property type="entry name" value="Arg_MeTrfase"/>
</dbReference>
<name>A0A2K3QF14_9HYPO</name>
<protein>
    <recommendedName>
        <fullName evidence="4">Protein arginine N-methyltransferase</fullName>
    </recommendedName>
</protein>
<dbReference type="InterPro" id="IPR029063">
    <property type="entry name" value="SAM-dependent_MTases_sf"/>
</dbReference>
<comment type="similarity">
    <text evidence="4">Belongs to the class I-like SAM-binding methyltransferase superfamily.</text>
</comment>
<feature type="active site" description="Proton donor/acceptor" evidence="5">
    <location>
        <position position="570"/>
    </location>
</feature>
<evidence type="ECO:0000259" key="9">
    <source>
        <dbReference type="Pfam" id="PF05185"/>
    </source>
</evidence>
<dbReference type="GO" id="GO:0032259">
    <property type="term" value="P:methylation"/>
    <property type="evidence" value="ECO:0007669"/>
    <property type="project" value="UniProtKB-KW"/>
</dbReference>
<evidence type="ECO:0000313" key="12">
    <source>
        <dbReference type="EMBL" id="PNY26119.1"/>
    </source>
</evidence>
<reference evidence="12 13" key="1">
    <citation type="submission" date="2017-08" db="EMBL/GenBank/DDBJ databases">
        <title>Harnessing the power of phylogenomics to disentangle the directionality and signatures of interkingdom host jumping in the parasitic fungal genus Tolypocladium.</title>
        <authorList>
            <person name="Quandt C.A."/>
            <person name="Patterson W."/>
            <person name="Spatafora J.W."/>
        </authorList>
    </citation>
    <scope>NUCLEOTIDE SEQUENCE [LARGE SCALE GENOMIC DNA]</scope>
    <source>
        <strain evidence="12 13">CBS 113982</strain>
    </source>
</reference>
<evidence type="ECO:0000256" key="1">
    <source>
        <dbReference type="ARBA" id="ARBA00022603"/>
    </source>
</evidence>
<feature type="domain" description="PRMT5 oligomerisation" evidence="11">
    <location>
        <begin position="603"/>
        <end position="811"/>
    </location>
</feature>
<feature type="binding site" evidence="6">
    <location>
        <position position="445"/>
    </location>
    <ligand>
        <name>S-adenosyl-L-methionine</name>
        <dbReference type="ChEBI" id="CHEBI:59789"/>
    </ligand>
</feature>
<gene>
    <name evidence="12" type="ORF">TCAP_03955</name>
</gene>
<feature type="region of interest" description="Disordered" evidence="8">
    <location>
        <begin position="1"/>
        <end position="57"/>
    </location>
</feature>
<evidence type="ECO:0000259" key="10">
    <source>
        <dbReference type="Pfam" id="PF17285"/>
    </source>
</evidence>
<proteinExistence type="inferred from homology"/>
<dbReference type="Gene3D" id="3.20.20.150">
    <property type="entry name" value="Divalent-metal-dependent TIM barrel enzymes"/>
    <property type="match status" value="1"/>
</dbReference>
<feature type="binding site" evidence="6">
    <location>
        <begin position="454"/>
        <end position="455"/>
    </location>
    <ligand>
        <name>S-adenosyl-L-methionine</name>
        <dbReference type="ChEBI" id="CHEBI:59789"/>
    </ligand>
</feature>
<keyword evidence="13" id="KW-1185">Reference proteome</keyword>
<evidence type="ECO:0000313" key="13">
    <source>
        <dbReference type="Proteomes" id="UP000236621"/>
    </source>
</evidence>
<dbReference type="GO" id="GO:0005634">
    <property type="term" value="C:nucleus"/>
    <property type="evidence" value="ECO:0007669"/>
    <property type="project" value="TreeGrafter"/>
</dbReference>
<dbReference type="SUPFAM" id="SSF53335">
    <property type="entry name" value="S-adenosyl-L-methionine-dependent methyltransferases"/>
    <property type="match status" value="1"/>
</dbReference>
<evidence type="ECO:0000256" key="3">
    <source>
        <dbReference type="ARBA" id="ARBA00022691"/>
    </source>
</evidence>
<sequence length="825" mass="90552">ALKQSGLASRSVARAASEEIARLPSTTARGSPGNMASGETGFGMPEGLGPQQPRFHIGNHASARDVPLTELQFGHLLNQGISFVTTPVTNGRFKSRVFKLVSDHLSLLERNGEAGTATVTSSRAEPILPPLTPEDTSLFPSATVNTYTAHISPWIDLCSTDPIIASISRQVLNLELNYANFCGVRSVIIAGPSRDASKDGGNQGLAQYARAVQEALAIGSCLSFLIHMPMYREPAVGHQAHTLSSLKPQATQGTLAKEIDLFGAWDSWHHVRTVCNYNLRLFVALKIPRVMPEKDLQNRWFAEPLHYLTIGPEAFQANKSGFPCFSKHHQEMIFSYMRLKAVPWLLLCDVGPDASQFKADSPSLLAQNRPITDDDFPSLAQAHDSANMSRSTQTHRSNVHMGYLQWLESQQPPLAALESSTLTSFQDWLQSPLQPLSDNLESATYEVFEGDPVKYDQYEAAAIEALREWKELGLPTSKEGVVVIAVAGSGRGPLVTRALKAAEATGVPVEVWALEKNPNAYVYLLRQNQTIWGGRVNVVKTDMRTWKGPVLSETAEAGPAYGKVDILISELLGSFGDNELSPECLDGIQHVLANPHGISIPSSYTAHLSPISTPKVHADILARSATEATAFDTPWVVRLYALDFVCQRAPDCPRFQQAWEFSHPIPESSLDAIQARRSGGVVGGGGGSMAGAAGANDHNSRYCHLTFVCRTRGVIHGLAGYFESTLYESKLEDNEGEKVEISTHPERMDRKSKDMISWFPIFFPLQKPITFPADTELEVSMWRQTDDTKVWYEWLVEAWTWVGPSSRIKVASSDLCSSRKVACLM</sequence>
<dbReference type="EMBL" id="NRSZ01000606">
    <property type="protein sequence ID" value="PNY26119.1"/>
    <property type="molecule type" value="Genomic_DNA"/>
</dbReference>
<comment type="caution">
    <text evidence="12">The sequence shown here is derived from an EMBL/GenBank/DDBJ whole genome shotgun (WGS) entry which is preliminary data.</text>
</comment>
<evidence type="ECO:0000256" key="4">
    <source>
        <dbReference type="PIRNR" id="PIRNR015894"/>
    </source>
</evidence>
<feature type="domain" description="PRMT5 TIM barrel" evidence="10">
    <location>
        <begin position="81"/>
        <end position="386"/>
    </location>
</feature>
<dbReference type="Proteomes" id="UP000236621">
    <property type="component" value="Unassembled WGS sequence"/>
</dbReference>
<dbReference type="STRING" id="45235.A0A2K3QF14"/>
<dbReference type="GO" id="GO:0016274">
    <property type="term" value="F:protein-arginine N-methyltransferase activity"/>
    <property type="evidence" value="ECO:0007669"/>
    <property type="project" value="InterPro"/>
</dbReference>
<dbReference type="InterPro" id="IPR007857">
    <property type="entry name" value="Arg_MeTrfase_PRMT5"/>
</dbReference>
<dbReference type="InterPro" id="IPR035248">
    <property type="entry name" value="PRMT5_C"/>
</dbReference>
<evidence type="ECO:0000256" key="5">
    <source>
        <dbReference type="PIRSR" id="PIRSR015894-1"/>
    </source>
</evidence>
<keyword evidence="3 4" id="KW-0949">S-adenosyl-L-methionine</keyword>
<dbReference type="Pfam" id="PF05185">
    <property type="entry name" value="PRMT5"/>
    <property type="match status" value="1"/>
</dbReference>
<evidence type="ECO:0000259" key="11">
    <source>
        <dbReference type="Pfam" id="PF17286"/>
    </source>
</evidence>
<dbReference type="PANTHER" id="PTHR10738">
    <property type="entry name" value="PROTEIN ARGININE N-METHYLTRANSFERASE 5"/>
    <property type="match status" value="1"/>
</dbReference>
<dbReference type="Gene3D" id="2.70.160.11">
    <property type="entry name" value="Hnrnp arginine n-methyltransferase1"/>
    <property type="match status" value="1"/>
</dbReference>
<accession>A0A2K3QF14</accession>
<feature type="domain" description="PRMT5 arginine-N-methyltransferase" evidence="9">
    <location>
        <begin position="421"/>
        <end position="600"/>
    </location>
</feature>
<dbReference type="InterPro" id="IPR035075">
    <property type="entry name" value="PRMT5"/>
</dbReference>
<dbReference type="InterPro" id="IPR035247">
    <property type="entry name" value="PRMT5_TIM"/>
</dbReference>
<feature type="binding site" evidence="6">
    <location>
        <position position="515"/>
    </location>
    <ligand>
        <name>S-adenosyl-L-methionine</name>
        <dbReference type="ChEBI" id="CHEBI:59789"/>
    </ligand>
</feature>
<evidence type="ECO:0000256" key="7">
    <source>
        <dbReference type="PIRSR" id="PIRSR015894-3"/>
    </source>
</evidence>
<dbReference type="Pfam" id="PF17285">
    <property type="entry name" value="PRMT5_TIM"/>
    <property type="match status" value="1"/>
</dbReference>
<evidence type="ECO:0000256" key="2">
    <source>
        <dbReference type="ARBA" id="ARBA00022679"/>
    </source>
</evidence>
<organism evidence="12 13">
    <name type="scientific">Tolypocladium capitatum</name>
    <dbReference type="NCBI Taxonomy" id="45235"/>
    <lineage>
        <taxon>Eukaryota</taxon>
        <taxon>Fungi</taxon>
        <taxon>Dikarya</taxon>
        <taxon>Ascomycota</taxon>
        <taxon>Pezizomycotina</taxon>
        <taxon>Sordariomycetes</taxon>
        <taxon>Hypocreomycetidae</taxon>
        <taxon>Hypocreales</taxon>
        <taxon>Ophiocordycipitaceae</taxon>
        <taxon>Tolypocladium</taxon>
    </lineage>
</organism>